<dbReference type="Proteomes" id="UP000601710">
    <property type="component" value="Chromosome 31"/>
</dbReference>
<dbReference type="EMBL" id="CP029530">
    <property type="protein sequence ID" value="AYU81393.1"/>
    <property type="molecule type" value="Genomic_DNA"/>
</dbReference>
<gene>
    <name evidence="5" type="ORF">CGC21_11310</name>
    <name evidence="3" type="ORF">LdCL_310026600</name>
    <name evidence="4" type="ORF">LDHU3_31.3350</name>
</gene>
<dbReference type="VEuPathDB" id="TriTrypDB:LdCL_310026600"/>
<sequence>MQEYFLFLLFGVTVLLLCISCCIGCKVRQRQRLQEGALDGRYNLFEEGGADNAGGAADAPGQPPRPVPGLYQEIYYQQQYPQGLGGYNGGAFRAGAASVNYAGGLPHGDTQQAVPATVLFAAPPGAQIGNVSHPQRFPEALVADANGASNGTADGAAAANNRAASPPEAESPYGDADYVPRASATPLQQMSPNRAPPPPQYATPLRRQAQPEPLDSSQEGSGVLDKGKDLS</sequence>
<dbReference type="EMBL" id="LR812651">
    <property type="protein sequence ID" value="CAC5432613.1"/>
    <property type="molecule type" value="Genomic_DNA"/>
</dbReference>
<protein>
    <submittedName>
        <fullName evidence="4">Hypothetical_protein</fullName>
    </submittedName>
</protein>
<feature type="chain" id="PRO_5044599614" evidence="2">
    <location>
        <begin position="25"/>
        <end position="231"/>
    </location>
</feature>
<feature type="compositionally biased region" description="Low complexity" evidence="1">
    <location>
        <begin position="145"/>
        <end position="165"/>
    </location>
</feature>
<evidence type="ECO:0000313" key="5">
    <source>
        <dbReference type="EMBL" id="TPP42577.1"/>
    </source>
</evidence>
<dbReference type="Proteomes" id="UP000318447">
    <property type="component" value="Unassembled WGS sequence"/>
</dbReference>
<reference evidence="4" key="4">
    <citation type="submission" date="2020-06" db="EMBL/GenBank/DDBJ databases">
        <authorList>
            <person name="Camacho E."/>
            <person name="Gonzalez-de la Fuente S."/>
            <person name="Rastrojo A."/>
            <person name="Peiro-Pastor R."/>
            <person name="Solana JC."/>
            <person name="Tabera L."/>
            <person name="Gamarro F."/>
            <person name="Carrasco-Ramiro F."/>
            <person name="Requena JM."/>
            <person name="Aguado B."/>
        </authorList>
    </citation>
    <scope>NUCLEOTIDE SEQUENCE</scope>
</reference>
<evidence type="ECO:0000313" key="3">
    <source>
        <dbReference type="EMBL" id="AYU81393.1"/>
    </source>
</evidence>
<reference evidence="7" key="2">
    <citation type="submission" date="2019-02" db="EMBL/GenBank/DDBJ databases">
        <title>FDA dAtabase for Regulatory Grade micrObial Sequences (FDA-ARGOS): Supporting development and validation of Infectious Disease Dx tests.</title>
        <authorList>
            <person name="Duncan R."/>
            <person name="Fisher C."/>
            <person name="Tallon L."/>
            <person name="Sadzewicz L."/>
            <person name="Sengamalay N."/>
            <person name="Ott S."/>
            <person name="Godinez A."/>
            <person name="Nagaraj S."/>
            <person name="Vavikolanu K."/>
            <person name="Nadendla S."/>
            <person name="Aluvathingal J."/>
            <person name="Sichtig H."/>
        </authorList>
    </citation>
    <scope>NUCLEOTIDE SEQUENCE [LARGE SCALE GENOMIC DNA]</scope>
    <source>
        <strain evidence="7">FDAARGOS_361</strain>
    </source>
</reference>
<evidence type="ECO:0000313" key="7">
    <source>
        <dbReference type="Proteomes" id="UP000318447"/>
    </source>
</evidence>
<name>A0A3Q8IK43_LEIDO</name>
<evidence type="ECO:0000313" key="4">
    <source>
        <dbReference type="EMBL" id="CAC5432613.1"/>
    </source>
</evidence>
<dbReference type="VEuPathDB" id="TriTrypDB:LDHU3_31.3350"/>
<accession>A0A3Q8IK43</accession>
<organism evidence="3 6">
    <name type="scientific">Leishmania donovani</name>
    <dbReference type="NCBI Taxonomy" id="5661"/>
    <lineage>
        <taxon>Eukaryota</taxon>
        <taxon>Discoba</taxon>
        <taxon>Euglenozoa</taxon>
        <taxon>Kinetoplastea</taxon>
        <taxon>Metakinetoplastina</taxon>
        <taxon>Trypanosomatida</taxon>
        <taxon>Trypanosomatidae</taxon>
        <taxon>Leishmaniinae</taxon>
        <taxon>Leishmania</taxon>
    </lineage>
</organism>
<evidence type="ECO:0000256" key="1">
    <source>
        <dbReference type="SAM" id="MobiDB-lite"/>
    </source>
</evidence>
<reference evidence="5" key="3">
    <citation type="submission" date="2019-02" db="EMBL/GenBank/DDBJ databases">
        <title>FDA dAtabase for Regulatory Grade micrObial Sequences (FDA-ARGOS): Supporting development and validation of Infectious Disease Dx tests.</title>
        <authorList>
            <person name="Duncan R."/>
            <person name="Fisher C."/>
            <person name="Tallon L.J."/>
            <person name="Sadzewicz L."/>
            <person name="Sengamalay N."/>
            <person name="Ott S."/>
            <person name="Godinez A."/>
            <person name="Nagaraj S."/>
            <person name="Nadendla S."/>
            <person name="Sichtig H."/>
        </authorList>
    </citation>
    <scope>NUCLEOTIDE SEQUENCE</scope>
    <source>
        <strain evidence="5">FDAARGOS_361</strain>
    </source>
</reference>
<dbReference type="EMBL" id="RHLC01000006">
    <property type="protein sequence ID" value="TPP42577.1"/>
    <property type="molecule type" value="Genomic_DNA"/>
</dbReference>
<feature type="region of interest" description="Disordered" evidence="1">
    <location>
        <begin position="145"/>
        <end position="231"/>
    </location>
</feature>
<evidence type="ECO:0000256" key="2">
    <source>
        <dbReference type="SAM" id="SignalP"/>
    </source>
</evidence>
<dbReference type="Proteomes" id="UP000274082">
    <property type="component" value="Chromosome 31"/>
</dbReference>
<keyword evidence="6" id="KW-1185">Reference proteome</keyword>
<dbReference type="AlphaFoldDB" id="A0A3Q8IK43"/>
<evidence type="ECO:0000313" key="6">
    <source>
        <dbReference type="Proteomes" id="UP000274082"/>
    </source>
</evidence>
<keyword evidence="2" id="KW-0732">Signal</keyword>
<proteinExistence type="predicted"/>
<dbReference type="OrthoDB" id="267585at2759"/>
<feature type="signal peptide" evidence="2">
    <location>
        <begin position="1"/>
        <end position="24"/>
    </location>
</feature>
<reference evidence="3 6" key="1">
    <citation type="journal article" date="2018" name="Sci. Rep.">
        <title>A complete Leishmania donovani reference genome identifies novel genetic variations associated with virulence.</title>
        <authorList>
            <person name="Lypaczewski P."/>
            <person name="Hoshizaki J."/>
            <person name="Zhang W.-W."/>
            <person name="McCall L.-I."/>
            <person name="Torcivia-Rodriguez J."/>
            <person name="Simonyan V."/>
            <person name="Kaur A."/>
            <person name="Dewar K."/>
            <person name="Matlashewski G."/>
        </authorList>
    </citation>
    <scope>NUCLEOTIDE SEQUENCE [LARGE SCALE GENOMIC DNA]</scope>
    <source>
        <strain evidence="3 6">LdCL</strain>
    </source>
</reference>